<evidence type="ECO:0000313" key="3">
    <source>
        <dbReference type="EMBL" id="KAA6339883.1"/>
    </source>
</evidence>
<dbReference type="PANTHER" id="PTHR43818">
    <property type="entry name" value="BCDNA.GH03377"/>
    <property type="match status" value="1"/>
</dbReference>
<sequence length="452" mass="50014">MNRREFIKKGALVSAGIGLGTSTLFSESCIGANDRIVLALIGSGGRGTGCIINCCKINENVVIKTVCDVNTTKLAKAVDSVEKELGYRPGSTANMKEIFDDKDIDAVWIATPEHWHTLATIWACQAGKDVYVEKNPSINIWEGRKMVEAAHKYKRIVQVGFQNRSATYGFSARDYIKSGKLGKIVTVKCYNMLGGSKWSEAPEASVPAWLDWDKWLGPAPMRSFSPSIVEENSRGGWLSYWAYSGGGLADDASHVMDLCRLVIGDPGHPKSVYGWGGNHIFGGSRETPEFQSIVYDFGEFTLSCDNACATNYMTKTPGEIRQDKTRFPNWRNNATRTEIYGTEGLMYLGRHGGGWQVLGPNNEIVAQDGGVFPDREHQINFIESLRSRKKPNGDVEECHRSATLVHLGNTAYRVGNKQLLFDPATERFTNNELANKIARGSYRKGYVIPETV</sequence>
<dbReference type="InterPro" id="IPR000683">
    <property type="entry name" value="Gfo/Idh/MocA-like_OxRdtase_N"/>
</dbReference>
<evidence type="ECO:0000259" key="1">
    <source>
        <dbReference type="Pfam" id="PF01408"/>
    </source>
</evidence>
<dbReference type="AlphaFoldDB" id="A0A5J4S3I6"/>
<name>A0A5J4S3I6_9ZZZZ</name>
<accession>A0A5J4S3I6</accession>
<proteinExistence type="predicted"/>
<dbReference type="Pfam" id="PF19051">
    <property type="entry name" value="GFO_IDH_MocA_C2"/>
    <property type="match status" value="2"/>
</dbReference>
<dbReference type="Gene3D" id="3.30.360.10">
    <property type="entry name" value="Dihydrodipicolinate Reductase, domain 2"/>
    <property type="match status" value="1"/>
</dbReference>
<dbReference type="GO" id="GO:0000166">
    <property type="term" value="F:nucleotide binding"/>
    <property type="evidence" value="ECO:0007669"/>
    <property type="project" value="InterPro"/>
</dbReference>
<dbReference type="EMBL" id="SNRY01000501">
    <property type="protein sequence ID" value="KAA6339883.1"/>
    <property type="molecule type" value="Genomic_DNA"/>
</dbReference>
<keyword evidence="3" id="KW-0560">Oxidoreductase</keyword>
<dbReference type="SUPFAM" id="SSF51735">
    <property type="entry name" value="NAD(P)-binding Rossmann-fold domains"/>
    <property type="match status" value="1"/>
</dbReference>
<feature type="domain" description="Gfo/Idh/MocA-like oxidoreductase bacterial type C-terminal" evidence="2">
    <location>
        <begin position="200"/>
        <end position="264"/>
    </location>
</feature>
<comment type="caution">
    <text evidence="3">The sequence shown here is derived from an EMBL/GenBank/DDBJ whole genome shotgun (WGS) entry which is preliminary data.</text>
</comment>
<dbReference type="SUPFAM" id="SSF55347">
    <property type="entry name" value="Glyceraldehyde-3-phosphate dehydrogenase-like, C-terminal domain"/>
    <property type="match status" value="1"/>
</dbReference>
<dbReference type="PANTHER" id="PTHR43818:SF5">
    <property type="entry name" value="OXIDOREDUCTASE FAMILY PROTEIN"/>
    <property type="match status" value="1"/>
</dbReference>
<gene>
    <name evidence="3" type="ORF">EZS27_012217</name>
</gene>
<dbReference type="Gene3D" id="3.40.50.720">
    <property type="entry name" value="NAD(P)-binding Rossmann-like Domain"/>
    <property type="match status" value="1"/>
</dbReference>
<reference evidence="3" key="1">
    <citation type="submission" date="2019-03" db="EMBL/GenBank/DDBJ databases">
        <title>Single cell metagenomics reveals metabolic interactions within the superorganism composed of flagellate Streblomastix strix and complex community of Bacteroidetes bacteria on its surface.</title>
        <authorList>
            <person name="Treitli S.C."/>
            <person name="Kolisko M."/>
            <person name="Husnik F."/>
            <person name="Keeling P."/>
            <person name="Hampl V."/>
        </authorList>
    </citation>
    <scope>NUCLEOTIDE SEQUENCE</scope>
    <source>
        <strain evidence="3">STM</strain>
    </source>
</reference>
<protein>
    <submittedName>
        <fullName evidence="3">1 5-anhydro-D-fructose reductase</fullName>
        <ecNumber evidence="3">1.1.1.292</ecNumber>
    </submittedName>
</protein>
<feature type="domain" description="Gfo/Idh/MocA-like oxidoreductase N-terminal" evidence="1">
    <location>
        <begin position="39"/>
        <end position="161"/>
    </location>
</feature>
<dbReference type="InterPro" id="IPR050463">
    <property type="entry name" value="Gfo/Idh/MocA_oxidrdct_glycsds"/>
</dbReference>
<dbReference type="GO" id="GO:0033712">
    <property type="term" value="F:1,5-anhydro-D-fructose reductase (1,5-anhydro-D-mannitol-forming) activity"/>
    <property type="evidence" value="ECO:0007669"/>
    <property type="project" value="UniProtKB-EC"/>
</dbReference>
<evidence type="ECO:0000259" key="2">
    <source>
        <dbReference type="Pfam" id="PF19051"/>
    </source>
</evidence>
<dbReference type="EC" id="1.1.1.292" evidence="3"/>
<organism evidence="3">
    <name type="scientific">termite gut metagenome</name>
    <dbReference type="NCBI Taxonomy" id="433724"/>
    <lineage>
        <taxon>unclassified sequences</taxon>
        <taxon>metagenomes</taxon>
        <taxon>organismal metagenomes</taxon>
    </lineage>
</organism>
<dbReference type="Pfam" id="PF01408">
    <property type="entry name" value="GFO_IDH_MocA"/>
    <property type="match status" value="1"/>
</dbReference>
<feature type="domain" description="Gfo/Idh/MocA-like oxidoreductase bacterial type C-terminal" evidence="2">
    <location>
        <begin position="371"/>
        <end position="446"/>
    </location>
</feature>
<dbReference type="InterPro" id="IPR036291">
    <property type="entry name" value="NAD(P)-bd_dom_sf"/>
</dbReference>
<dbReference type="InterPro" id="IPR043906">
    <property type="entry name" value="Gfo/Idh/MocA_OxRdtase_bact_C"/>
</dbReference>